<dbReference type="Proteomes" id="UP000700596">
    <property type="component" value="Unassembled WGS sequence"/>
</dbReference>
<evidence type="ECO:0000313" key="1">
    <source>
        <dbReference type="EMBL" id="KAH7116232.1"/>
    </source>
</evidence>
<dbReference type="AlphaFoldDB" id="A0A9P9DC36"/>
<sequence>MEISRLPAPDTLFGYVFDDYVSMFYNAESLQHHESPRYRYSQPTNRPVLSFHNHPYRLIRRLTRTPNRTRTRQQLRRLRRRRPTRKHSIIPTLKLLLTTHPPTTPLPLHRGTQPMRFPPDTTVILLRIKTPLPTILKALRTTHEIGRPIRRKNTILIRSANRNTIRTAPLVSRIHTPIPTRHLARSTAHEIEHPLADRAMAFLWLLAEKPIVAAGFCATVIAGEAGGLGDIAFEPAVGTARVVVGTGFGAFGIDPMVRAVAAAYFRVRAVAEVGMTFLVADIGAKDGV</sequence>
<comment type="caution">
    <text evidence="1">The sequence shown here is derived from an EMBL/GenBank/DDBJ whole genome shotgun (WGS) entry which is preliminary data.</text>
</comment>
<organism evidence="1 2">
    <name type="scientific">Dendryphion nanum</name>
    <dbReference type="NCBI Taxonomy" id="256645"/>
    <lineage>
        <taxon>Eukaryota</taxon>
        <taxon>Fungi</taxon>
        <taxon>Dikarya</taxon>
        <taxon>Ascomycota</taxon>
        <taxon>Pezizomycotina</taxon>
        <taxon>Dothideomycetes</taxon>
        <taxon>Pleosporomycetidae</taxon>
        <taxon>Pleosporales</taxon>
        <taxon>Torulaceae</taxon>
        <taxon>Dendryphion</taxon>
    </lineage>
</organism>
<proteinExistence type="predicted"/>
<dbReference type="EMBL" id="JAGMWT010000015">
    <property type="protein sequence ID" value="KAH7116232.1"/>
    <property type="molecule type" value="Genomic_DNA"/>
</dbReference>
<evidence type="ECO:0000313" key="2">
    <source>
        <dbReference type="Proteomes" id="UP000700596"/>
    </source>
</evidence>
<gene>
    <name evidence="1" type="ORF">B0J11DRAFT_510572</name>
</gene>
<keyword evidence="2" id="KW-1185">Reference proteome</keyword>
<accession>A0A9P9DC36</accession>
<protein>
    <submittedName>
        <fullName evidence="1">Uncharacterized protein</fullName>
    </submittedName>
</protein>
<name>A0A9P9DC36_9PLEO</name>
<reference evidence="1" key="1">
    <citation type="journal article" date="2021" name="Nat. Commun.">
        <title>Genetic determinants of endophytism in the Arabidopsis root mycobiome.</title>
        <authorList>
            <person name="Mesny F."/>
            <person name="Miyauchi S."/>
            <person name="Thiergart T."/>
            <person name="Pickel B."/>
            <person name="Atanasova L."/>
            <person name="Karlsson M."/>
            <person name="Huettel B."/>
            <person name="Barry K.W."/>
            <person name="Haridas S."/>
            <person name="Chen C."/>
            <person name="Bauer D."/>
            <person name="Andreopoulos W."/>
            <person name="Pangilinan J."/>
            <person name="LaButti K."/>
            <person name="Riley R."/>
            <person name="Lipzen A."/>
            <person name="Clum A."/>
            <person name="Drula E."/>
            <person name="Henrissat B."/>
            <person name="Kohler A."/>
            <person name="Grigoriev I.V."/>
            <person name="Martin F.M."/>
            <person name="Hacquard S."/>
        </authorList>
    </citation>
    <scope>NUCLEOTIDE SEQUENCE</scope>
    <source>
        <strain evidence="1">MPI-CAGE-CH-0243</strain>
    </source>
</reference>